<reference evidence="11 12" key="1">
    <citation type="submission" date="2018-03" db="EMBL/GenBank/DDBJ databases">
        <title>The draft genome of Mesorhizobium sp. 6GN-30.</title>
        <authorList>
            <person name="Liu L."/>
            <person name="Li L."/>
            <person name="Wang T."/>
            <person name="Zhang X."/>
            <person name="Liang L."/>
        </authorList>
    </citation>
    <scope>NUCLEOTIDE SEQUENCE [LARGE SCALE GENOMIC DNA]</scope>
    <source>
        <strain evidence="11 12">6GN30</strain>
    </source>
</reference>
<proteinExistence type="predicted"/>
<dbReference type="Pfam" id="PF00005">
    <property type="entry name" value="ABC_tran"/>
    <property type="match status" value="1"/>
</dbReference>
<feature type="transmembrane region" description="Helical" evidence="8">
    <location>
        <begin position="75"/>
        <end position="99"/>
    </location>
</feature>
<dbReference type="PANTHER" id="PTHR11384">
    <property type="entry name" value="ATP-BINDING CASSETTE, SUB-FAMILY D MEMBER"/>
    <property type="match status" value="1"/>
</dbReference>
<feature type="domain" description="ABC transporter" evidence="9">
    <location>
        <begin position="377"/>
        <end position="600"/>
    </location>
</feature>
<name>A0A2P7S1K4_9HYPH</name>
<dbReference type="PROSITE" id="PS50929">
    <property type="entry name" value="ABC_TM1F"/>
    <property type="match status" value="1"/>
</dbReference>
<dbReference type="PANTHER" id="PTHR11384:SF59">
    <property type="entry name" value="LYSOSOMAL COBALAMIN TRANSPORTER ABCD4"/>
    <property type="match status" value="1"/>
</dbReference>
<feature type="transmembrane region" description="Helical" evidence="8">
    <location>
        <begin position="280"/>
        <end position="304"/>
    </location>
</feature>
<dbReference type="EMBL" id="PXYK01000022">
    <property type="protein sequence ID" value="PSJ56326.1"/>
    <property type="molecule type" value="Genomic_DNA"/>
</dbReference>
<evidence type="ECO:0000256" key="1">
    <source>
        <dbReference type="ARBA" id="ARBA00004651"/>
    </source>
</evidence>
<organism evidence="11 12">
    <name type="scientific">Kumtagia ephedrae</name>
    <dbReference type="NCBI Taxonomy" id="2116701"/>
    <lineage>
        <taxon>Bacteria</taxon>
        <taxon>Pseudomonadati</taxon>
        <taxon>Pseudomonadota</taxon>
        <taxon>Alphaproteobacteria</taxon>
        <taxon>Hyphomicrobiales</taxon>
        <taxon>Phyllobacteriaceae</taxon>
        <taxon>Kumtagia</taxon>
    </lineage>
</organism>
<feature type="domain" description="ABC transmembrane type-1" evidence="10">
    <location>
        <begin position="40"/>
        <end position="339"/>
    </location>
</feature>
<dbReference type="InterPro" id="IPR003439">
    <property type="entry name" value="ABC_transporter-like_ATP-bd"/>
</dbReference>
<evidence type="ECO:0000256" key="5">
    <source>
        <dbReference type="ARBA" id="ARBA00022840"/>
    </source>
</evidence>
<dbReference type="SMART" id="SM00382">
    <property type="entry name" value="AAA"/>
    <property type="match status" value="1"/>
</dbReference>
<protein>
    <submittedName>
        <fullName evidence="11">Glycosyl transferase family 1</fullName>
    </submittedName>
</protein>
<dbReference type="Proteomes" id="UP000241229">
    <property type="component" value="Unassembled WGS sequence"/>
</dbReference>
<comment type="caution">
    <text evidence="11">The sequence shown here is derived from an EMBL/GenBank/DDBJ whole genome shotgun (WGS) entry which is preliminary data.</text>
</comment>
<dbReference type="GO" id="GO:0005886">
    <property type="term" value="C:plasma membrane"/>
    <property type="evidence" value="ECO:0007669"/>
    <property type="project" value="UniProtKB-SubCell"/>
</dbReference>
<comment type="subcellular location">
    <subcellularLocation>
        <location evidence="1">Cell membrane</location>
        <topology evidence="1">Multi-pass membrane protein</topology>
    </subcellularLocation>
</comment>
<dbReference type="GO" id="GO:0005524">
    <property type="term" value="F:ATP binding"/>
    <property type="evidence" value="ECO:0007669"/>
    <property type="project" value="UniProtKB-KW"/>
</dbReference>
<evidence type="ECO:0000313" key="12">
    <source>
        <dbReference type="Proteomes" id="UP000241229"/>
    </source>
</evidence>
<evidence type="ECO:0000256" key="6">
    <source>
        <dbReference type="ARBA" id="ARBA00022989"/>
    </source>
</evidence>
<dbReference type="SUPFAM" id="SSF52540">
    <property type="entry name" value="P-loop containing nucleoside triphosphate hydrolases"/>
    <property type="match status" value="1"/>
</dbReference>
<dbReference type="RefSeq" id="WP_106774154.1">
    <property type="nucleotide sequence ID" value="NZ_PXYK01000022.1"/>
</dbReference>
<dbReference type="Pfam" id="PF06472">
    <property type="entry name" value="ABC_membrane_2"/>
    <property type="match status" value="1"/>
</dbReference>
<keyword evidence="5" id="KW-0067">ATP-binding</keyword>
<dbReference type="SUPFAM" id="SSF90123">
    <property type="entry name" value="ABC transporter transmembrane region"/>
    <property type="match status" value="1"/>
</dbReference>
<dbReference type="InterPro" id="IPR003593">
    <property type="entry name" value="AAA+_ATPase"/>
</dbReference>
<keyword evidence="11" id="KW-0808">Transferase</keyword>
<keyword evidence="3 8" id="KW-0812">Transmembrane</keyword>
<evidence type="ECO:0000259" key="9">
    <source>
        <dbReference type="PROSITE" id="PS50893"/>
    </source>
</evidence>
<keyword evidence="7 8" id="KW-0472">Membrane</keyword>
<dbReference type="AlphaFoldDB" id="A0A2P7S1K4"/>
<evidence type="ECO:0000256" key="4">
    <source>
        <dbReference type="ARBA" id="ARBA00022741"/>
    </source>
</evidence>
<feature type="transmembrane region" description="Helical" evidence="8">
    <location>
        <begin position="156"/>
        <end position="175"/>
    </location>
</feature>
<evidence type="ECO:0000256" key="7">
    <source>
        <dbReference type="ARBA" id="ARBA00023136"/>
    </source>
</evidence>
<feature type="transmembrane region" description="Helical" evidence="8">
    <location>
        <begin position="31"/>
        <end position="55"/>
    </location>
</feature>
<keyword evidence="12" id="KW-1185">Reference proteome</keyword>
<dbReference type="CDD" id="cd03223">
    <property type="entry name" value="ABCD_peroxisomal_ALDP"/>
    <property type="match status" value="1"/>
</dbReference>
<evidence type="ECO:0000313" key="11">
    <source>
        <dbReference type="EMBL" id="PSJ56326.1"/>
    </source>
</evidence>
<evidence type="ECO:0000256" key="8">
    <source>
        <dbReference type="SAM" id="Phobius"/>
    </source>
</evidence>
<dbReference type="GO" id="GO:0140359">
    <property type="term" value="F:ABC-type transporter activity"/>
    <property type="evidence" value="ECO:0007669"/>
    <property type="project" value="InterPro"/>
</dbReference>
<dbReference type="InterPro" id="IPR011527">
    <property type="entry name" value="ABC1_TM_dom"/>
</dbReference>
<dbReference type="InterPro" id="IPR036640">
    <property type="entry name" value="ABC1_TM_sf"/>
</dbReference>
<dbReference type="GO" id="GO:0016740">
    <property type="term" value="F:transferase activity"/>
    <property type="evidence" value="ECO:0007669"/>
    <property type="project" value="UniProtKB-KW"/>
</dbReference>
<sequence length="610" mass="67456">MTQQVESMAAGEAGFFAQLAMMRRAFMASPLRNVILLLAFGIFAVILATAVGQVVLNRWYRPFYDSLERRDLQAFFHQLIIFAEIAGVVLVLNVAQTWLNQMLRLKLREGLTSDLITEWMRPKRAFRLANAGAIGVNPDQRLHEDARHLTELTTDLGVGLLQATILLASFVGVLWSLSSGFIFHAWGREFAIPGYMVWAAVLYAGIASSLSWLVGRPLIRLNGDRYAREAELRFSLMYVNEHIDSISLAGGETDEKRRLHLDLGSVLLASRRILTALVRLNWVTAGYGWITVVAPIVIASPIYFAGDLSFGGLMMAAAAFTQVHASLRWFVDNIGGIADWRATLLRVATFRAAMLAVDELHDVEKRLVYTEAEDGRMVLEQVEVASPEGCARFSIPQVEIRPGDRVLITGDPGAGKTLLFRAIAGLWPWGSGRIGLPAGEPVTFIPGTPYLPHGTLREVLSYPQDAAAFADARLAEVLAAVGLQRLSRQLDRNARWERDLNDEEQRLIAFARLALHKPRWVVIDEALDALRGETRGRVYAMLEKDLAEAAILNIGRAQPGSTFFSRVLHLTIDPGGQTLRPVRLDATAKTPANEAEALHSIRKKIAAKAQ</sequence>
<keyword evidence="6 8" id="KW-1133">Transmembrane helix</keyword>
<dbReference type="InterPro" id="IPR050835">
    <property type="entry name" value="ABC_transporter_sub-D"/>
</dbReference>
<evidence type="ECO:0000256" key="3">
    <source>
        <dbReference type="ARBA" id="ARBA00022692"/>
    </source>
</evidence>
<dbReference type="OrthoDB" id="9810134at2"/>
<feature type="transmembrane region" description="Helical" evidence="8">
    <location>
        <begin position="195"/>
        <end position="215"/>
    </location>
</feature>
<dbReference type="Gene3D" id="1.20.1560.10">
    <property type="entry name" value="ABC transporter type 1, transmembrane domain"/>
    <property type="match status" value="1"/>
</dbReference>
<evidence type="ECO:0000259" key="10">
    <source>
        <dbReference type="PROSITE" id="PS50929"/>
    </source>
</evidence>
<dbReference type="Gene3D" id="3.40.50.300">
    <property type="entry name" value="P-loop containing nucleotide triphosphate hydrolases"/>
    <property type="match status" value="1"/>
</dbReference>
<gene>
    <name evidence="11" type="ORF">C7I84_20870</name>
</gene>
<keyword evidence="2" id="KW-0813">Transport</keyword>
<keyword evidence="4" id="KW-0547">Nucleotide-binding</keyword>
<dbReference type="GO" id="GO:0016887">
    <property type="term" value="F:ATP hydrolysis activity"/>
    <property type="evidence" value="ECO:0007669"/>
    <property type="project" value="InterPro"/>
</dbReference>
<dbReference type="InterPro" id="IPR027417">
    <property type="entry name" value="P-loop_NTPase"/>
</dbReference>
<accession>A0A2P7S1K4</accession>
<evidence type="ECO:0000256" key="2">
    <source>
        <dbReference type="ARBA" id="ARBA00022448"/>
    </source>
</evidence>
<dbReference type="PROSITE" id="PS50893">
    <property type="entry name" value="ABC_TRANSPORTER_2"/>
    <property type="match status" value="1"/>
</dbReference>